<dbReference type="GO" id="GO:2000008">
    <property type="term" value="P:regulation of protein localization to cell surface"/>
    <property type="evidence" value="ECO:0007669"/>
    <property type="project" value="TreeGrafter"/>
</dbReference>
<dbReference type="GO" id="GO:0009567">
    <property type="term" value="P:double fertilization forming a zygote and endosperm"/>
    <property type="evidence" value="ECO:0007669"/>
    <property type="project" value="TreeGrafter"/>
</dbReference>
<dbReference type="GO" id="GO:0031982">
    <property type="term" value="C:vesicle"/>
    <property type="evidence" value="ECO:0007669"/>
    <property type="project" value="TreeGrafter"/>
</dbReference>
<evidence type="ECO:0000256" key="2">
    <source>
        <dbReference type="SAM" id="SignalP"/>
    </source>
</evidence>
<sequence>MAMKIVALSYLLLVALLITTLLTQPGIANAQLPQTPPSNIPGLFPPGTPQDALKCWSSLTGISGCVTEIFQSVFSLQLGTIGADCCKAFLSIEESCLPKMFPLTPFFPPVLKNFCARQGGPAPPARI</sequence>
<gene>
    <name evidence="4" type="ORF">RchiOBHm_Chr2g0087131</name>
</gene>
<dbReference type="EMBL" id="PDCK01000040">
    <property type="protein sequence ID" value="PRQ46258.1"/>
    <property type="molecule type" value="Genomic_DNA"/>
</dbReference>
<feature type="chain" id="PRO_5015146620" evidence="2">
    <location>
        <begin position="31"/>
        <end position="127"/>
    </location>
</feature>
<evidence type="ECO:0000313" key="5">
    <source>
        <dbReference type="Proteomes" id="UP000238479"/>
    </source>
</evidence>
<evidence type="ECO:0000313" key="4">
    <source>
        <dbReference type="EMBL" id="PRQ46258.1"/>
    </source>
</evidence>
<proteinExistence type="predicted"/>
<dbReference type="InterPro" id="IPR008502">
    <property type="entry name" value="Prolamin-like"/>
</dbReference>
<feature type="signal peptide" evidence="2">
    <location>
        <begin position="1"/>
        <end position="30"/>
    </location>
</feature>
<dbReference type="GO" id="GO:0005576">
    <property type="term" value="C:extracellular region"/>
    <property type="evidence" value="ECO:0007669"/>
    <property type="project" value="TreeGrafter"/>
</dbReference>
<protein>
    <submittedName>
        <fullName evidence="4">Putative Prolamin-like domain-containing protein</fullName>
    </submittedName>
</protein>
<accession>A0A2P6RIL3</accession>
<comment type="caution">
    <text evidence="4">The sequence shown here is derived from an EMBL/GenBank/DDBJ whole genome shotgun (WGS) entry which is preliminary data.</text>
</comment>
<name>A0A2P6RIL3_ROSCH</name>
<dbReference type="AlphaFoldDB" id="A0A2P6RIL3"/>
<dbReference type="GO" id="GO:0080155">
    <property type="term" value="P:regulation of double fertilization forming a zygote and endosperm"/>
    <property type="evidence" value="ECO:0007669"/>
    <property type="project" value="TreeGrafter"/>
</dbReference>
<dbReference type="OrthoDB" id="1166410at2759"/>
<dbReference type="OMA" id="MAMKIVA"/>
<evidence type="ECO:0000259" key="3">
    <source>
        <dbReference type="Pfam" id="PF05617"/>
    </source>
</evidence>
<dbReference type="PANTHER" id="PTHR31181:SF67">
    <property type="entry name" value="PROLAMIN-LIKE PROTEIN (DUF1278)"/>
    <property type="match status" value="1"/>
</dbReference>
<keyword evidence="1 2" id="KW-0732">Signal</keyword>
<feature type="domain" description="Prolamin-like" evidence="3">
    <location>
        <begin position="54"/>
        <end position="115"/>
    </location>
</feature>
<dbReference type="Pfam" id="PF05617">
    <property type="entry name" value="Prolamin_like"/>
    <property type="match status" value="1"/>
</dbReference>
<reference evidence="4 5" key="1">
    <citation type="journal article" date="2018" name="Nat. Genet.">
        <title>The Rosa genome provides new insights in the design of modern roses.</title>
        <authorList>
            <person name="Bendahmane M."/>
        </authorList>
    </citation>
    <scope>NUCLEOTIDE SEQUENCE [LARGE SCALE GENOMIC DNA]</scope>
    <source>
        <strain evidence="5">cv. Old Blush</strain>
    </source>
</reference>
<dbReference type="Proteomes" id="UP000238479">
    <property type="component" value="Chromosome 2"/>
</dbReference>
<dbReference type="Gramene" id="PRQ46258">
    <property type="protein sequence ID" value="PRQ46258"/>
    <property type="gene ID" value="RchiOBHm_Chr2g0087131"/>
</dbReference>
<dbReference type="PANTHER" id="PTHR31181">
    <property type="entry name" value="EGG CELL-SECRETED PROTEIN 1.4"/>
    <property type="match status" value="1"/>
</dbReference>
<keyword evidence="5" id="KW-1185">Reference proteome</keyword>
<evidence type="ECO:0000256" key="1">
    <source>
        <dbReference type="ARBA" id="ARBA00022729"/>
    </source>
</evidence>
<organism evidence="4 5">
    <name type="scientific">Rosa chinensis</name>
    <name type="common">China rose</name>
    <dbReference type="NCBI Taxonomy" id="74649"/>
    <lineage>
        <taxon>Eukaryota</taxon>
        <taxon>Viridiplantae</taxon>
        <taxon>Streptophyta</taxon>
        <taxon>Embryophyta</taxon>
        <taxon>Tracheophyta</taxon>
        <taxon>Spermatophyta</taxon>
        <taxon>Magnoliopsida</taxon>
        <taxon>eudicotyledons</taxon>
        <taxon>Gunneridae</taxon>
        <taxon>Pentapetalae</taxon>
        <taxon>rosids</taxon>
        <taxon>fabids</taxon>
        <taxon>Rosales</taxon>
        <taxon>Rosaceae</taxon>
        <taxon>Rosoideae</taxon>
        <taxon>Rosoideae incertae sedis</taxon>
        <taxon>Rosa</taxon>
    </lineage>
</organism>